<dbReference type="GO" id="GO:0006935">
    <property type="term" value="P:chemotaxis"/>
    <property type="evidence" value="ECO:0007669"/>
    <property type="project" value="UniProtKB-KW"/>
</dbReference>
<dbReference type="EMBL" id="PDKB01000022">
    <property type="protein sequence ID" value="RBQ28156.1"/>
    <property type="molecule type" value="Genomic_DNA"/>
</dbReference>
<dbReference type="SUPFAM" id="SSF58104">
    <property type="entry name" value="Methyl-accepting chemotaxis protein (MCP) signaling domain"/>
    <property type="match status" value="1"/>
</dbReference>
<keyword evidence="1" id="KW-0145">Chemotaxis</keyword>
<keyword evidence="7" id="KW-1185">Reference proteome</keyword>
<dbReference type="InterPro" id="IPR051310">
    <property type="entry name" value="MCP_chemotaxis"/>
</dbReference>
<feature type="transmembrane region" description="Helical" evidence="4">
    <location>
        <begin position="312"/>
        <end position="333"/>
    </location>
</feature>
<gene>
    <name evidence="6" type="ORF">CRU91_10760</name>
</gene>
<dbReference type="GO" id="GO:0004888">
    <property type="term" value="F:transmembrane signaling receptor activity"/>
    <property type="evidence" value="ECO:0007669"/>
    <property type="project" value="TreeGrafter"/>
</dbReference>
<dbReference type="Pfam" id="PF00015">
    <property type="entry name" value="MCPsignal"/>
    <property type="match status" value="1"/>
</dbReference>
<keyword evidence="4" id="KW-0472">Membrane</keyword>
<dbReference type="SMART" id="SM00283">
    <property type="entry name" value="MA"/>
    <property type="match status" value="1"/>
</dbReference>
<dbReference type="SUPFAM" id="SSF103190">
    <property type="entry name" value="Sensory domain-like"/>
    <property type="match status" value="1"/>
</dbReference>
<feature type="domain" description="Methyl-accepting transducer" evidence="5">
    <location>
        <begin position="496"/>
        <end position="725"/>
    </location>
</feature>
<dbReference type="CDD" id="cd12912">
    <property type="entry name" value="PDC2_MCP_like"/>
    <property type="match status" value="1"/>
</dbReference>
<dbReference type="PANTHER" id="PTHR43531:SF11">
    <property type="entry name" value="METHYL-ACCEPTING CHEMOTAXIS PROTEIN 3"/>
    <property type="match status" value="1"/>
</dbReference>
<dbReference type="PROSITE" id="PS50111">
    <property type="entry name" value="CHEMOTAXIS_TRANSDUC_2"/>
    <property type="match status" value="1"/>
</dbReference>
<dbReference type="OrthoDB" id="9781638at2"/>
<dbReference type="InterPro" id="IPR033462">
    <property type="entry name" value="Cache_3-Cache_2"/>
</dbReference>
<dbReference type="PANTHER" id="PTHR43531">
    <property type="entry name" value="PROTEIN ICFG"/>
    <property type="match status" value="1"/>
</dbReference>
<dbReference type="Gene3D" id="3.30.450.20">
    <property type="entry name" value="PAS domain"/>
    <property type="match status" value="1"/>
</dbReference>
<keyword evidence="3" id="KW-0807">Transducer</keyword>
<dbReference type="CDD" id="cd11386">
    <property type="entry name" value="MCP_signal"/>
    <property type="match status" value="1"/>
</dbReference>
<comment type="similarity">
    <text evidence="2">Belongs to the methyl-accepting chemotaxis (MCP) protein family.</text>
</comment>
<dbReference type="Gene3D" id="1.10.287.950">
    <property type="entry name" value="Methyl-accepting chemotaxis protein"/>
    <property type="match status" value="1"/>
</dbReference>
<evidence type="ECO:0000313" key="6">
    <source>
        <dbReference type="EMBL" id="RBQ28156.1"/>
    </source>
</evidence>
<evidence type="ECO:0000259" key="5">
    <source>
        <dbReference type="PROSITE" id="PS50111"/>
    </source>
</evidence>
<proteinExistence type="inferred from homology"/>
<reference evidence="6 7" key="1">
    <citation type="submission" date="2017-10" db="EMBL/GenBank/DDBJ databases">
        <title>Genomics of the genus Arcobacter.</title>
        <authorList>
            <person name="Perez-Cataluna A."/>
            <person name="Figueras M.J."/>
        </authorList>
    </citation>
    <scope>NUCLEOTIDE SEQUENCE [LARGE SCALE GENOMIC DNA]</scope>
    <source>
        <strain evidence="6 7">CECT 9230</strain>
    </source>
</reference>
<dbReference type="InterPro" id="IPR004089">
    <property type="entry name" value="MCPsignal_dom"/>
</dbReference>
<name>A0A366MPG8_9BACT</name>
<evidence type="ECO:0000256" key="4">
    <source>
        <dbReference type="SAM" id="Phobius"/>
    </source>
</evidence>
<organism evidence="6 7">
    <name type="scientific">Aliarcobacter vitoriensis</name>
    <dbReference type="NCBI Taxonomy" id="2011099"/>
    <lineage>
        <taxon>Bacteria</taxon>
        <taxon>Pseudomonadati</taxon>
        <taxon>Campylobacterota</taxon>
        <taxon>Epsilonproteobacteria</taxon>
        <taxon>Campylobacterales</taxon>
        <taxon>Arcobacteraceae</taxon>
        <taxon>Aliarcobacter</taxon>
    </lineage>
</organism>
<feature type="transmembrane region" description="Helical" evidence="4">
    <location>
        <begin position="12"/>
        <end position="31"/>
    </location>
</feature>
<dbReference type="GO" id="GO:0007165">
    <property type="term" value="P:signal transduction"/>
    <property type="evidence" value="ECO:0007669"/>
    <property type="project" value="UniProtKB-KW"/>
</dbReference>
<evidence type="ECO:0000256" key="1">
    <source>
        <dbReference type="ARBA" id="ARBA00022500"/>
    </source>
</evidence>
<evidence type="ECO:0000256" key="2">
    <source>
        <dbReference type="ARBA" id="ARBA00029447"/>
    </source>
</evidence>
<protein>
    <submittedName>
        <fullName evidence="6">Chemotaxis protein</fullName>
    </submittedName>
</protein>
<evidence type="ECO:0000313" key="7">
    <source>
        <dbReference type="Proteomes" id="UP000252669"/>
    </source>
</evidence>
<accession>A0A366MPG8</accession>
<keyword evidence="4" id="KW-1133">Transmembrane helix</keyword>
<dbReference type="RefSeq" id="WP_113895227.1">
    <property type="nucleotide sequence ID" value="NZ_JANJGA010000021.1"/>
</dbReference>
<dbReference type="Pfam" id="PF17201">
    <property type="entry name" value="Cache_3-Cache_2"/>
    <property type="match status" value="1"/>
</dbReference>
<dbReference type="InterPro" id="IPR029151">
    <property type="entry name" value="Sensor-like_sf"/>
</dbReference>
<evidence type="ECO:0000256" key="3">
    <source>
        <dbReference type="PROSITE-ProRule" id="PRU00284"/>
    </source>
</evidence>
<dbReference type="GO" id="GO:0005886">
    <property type="term" value="C:plasma membrane"/>
    <property type="evidence" value="ECO:0007669"/>
    <property type="project" value="TreeGrafter"/>
</dbReference>
<sequence length="753" mass="84384">MNSVIKKVSFFQSLSVAIILIFAVFSINIVVKNFIILDVKENFEHRATDIKATFEVLNESIKESAITVLSVLKSHIGNIEIDNNRKIEINGVQTSFLKSNEVILNNNNELIDEFTKTTGAVATLFVKQDNDFYRVATSLHKEDGTRAIGTFLTKDSPAFEKITNKEKYIGTVKLFGKNYMTVYEPIIKNNEVIGILFVAYNFDRLYDILQSKLEKIKFGDSGYLFILDSNEGILTLHPTLKDKKIEELDSNLQTLLKNMIKQKNGTEIYDFMQNGVETRKLSAFTAFDEWNMIIVTSANFDELLELNDTLRVYSIFGGILLLFTLLGISYLIIKKTVNEPLLIINEDLNEFFAYLNREKEEVNFVNIDTKDEFGRMAKILNQNIEKTRIGIEEDRRLIQETISVLSEFEHGDLCQRLNIEVSNPALMQLKNVLNNMANNLENNIEDVLVVLEQYTHYNYLKKVPTKEVKEHLLRLATGVNELGASITRMLVRNKTNGLTLENSSNILLENVNKLNSSSNLAAASLEETAAAIEEITSTVRSTSENITKMTMLSNNVTKSVKEGEELANQTTTAMEEINSQVLNINEAISVIDNIAFQTNILSLNAAVEAATAGEAGKGFAVVAQEVRNLASRSAEAAKEIKELVEKATSKANQGKQIATTMIEGYKELNENVNQTMNLIGDIQNSSKEQLLGIEQINDVVNNLDKQTQENANVASQTNDIAKVTDEIAKLVVQDADSKIFEGKDSIKARNIDL</sequence>
<dbReference type="Proteomes" id="UP000252669">
    <property type="component" value="Unassembled WGS sequence"/>
</dbReference>
<comment type="caution">
    <text evidence="6">The sequence shown here is derived from an EMBL/GenBank/DDBJ whole genome shotgun (WGS) entry which is preliminary data.</text>
</comment>
<dbReference type="AlphaFoldDB" id="A0A366MPG8"/>
<keyword evidence="4" id="KW-0812">Transmembrane</keyword>